<evidence type="ECO:0000256" key="1">
    <source>
        <dbReference type="SAM" id="MobiDB-lite"/>
    </source>
</evidence>
<protein>
    <submittedName>
        <fullName evidence="2">Uncharacterized protein</fullName>
    </submittedName>
</protein>
<gene>
    <name evidence="2" type="ORF">CSCA_1381</name>
</gene>
<sequence length="154" mass="17523">MKITAEFNSNEELLNFISTFGTKAIVTGQVVDQVAKKTVTNYKPEVKKDTKKETSKVEVAKENKKEDVKKEDKEEVTKSDVKTEESTESKDTKEDKKEDTEITKEMVRAIFTKLIKAGKQKEAKEITEKYGAKRLPDLAEEHYAAAYKEVEALL</sequence>
<dbReference type="Proteomes" id="UP000033115">
    <property type="component" value="Chromosome"/>
</dbReference>
<dbReference type="EMBL" id="CP009933">
    <property type="protein sequence ID" value="AKA68506.1"/>
    <property type="molecule type" value="Genomic_DNA"/>
</dbReference>
<reference evidence="2 3" key="1">
    <citation type="journal article" date="2015" name="J. Biotechnol.">
        <title>Complete genome sequence of a malodorant-producing acetogen, Clostridium scatologenes ATCC 25775(T).</title>
        <authorList>
            <person name="Zhu Z."/>
            <person name="Guo T."/>
            <person name="Zheng H."/>
            <person name="Song T."/>
            <person name="Ouyang P."/>
            <person name="Xie J."/>
        </authorList>
    </citation>
    <scope>NUCLEOTIDE SEQUENCE [LARGE SCALE GENOMIC DNA]</scope>
    <source>
        <strain evidence="2 3">ATCC 25775</strain>
    </source>
</reference>
<dbReference type="RefSeq" id="WP_029159938.1">
    <property type="nucleotide sequence ID" value="NZ_CP009933.1"/>
</dbReference>
<dbReference type="HOGENOM" id="CLU_1701213_0_0_9"/>
<organism evidence="2 3">
    <name type="scientific">Clostridium scatologenes</name>
    <dbReference type="NCBI Taxonomy" id="1548"/>
    <lineage>
        <taxon>Bacteria</taxon>
        <taxon>Bacillati</taxon>
        <taxon>Bacillota</taxon>
        <taxon>Clostridia</taxon>
        <taxon>Eubacteriales</taxon>
        <taxon>Clostridiaceae</taxon>
        <taxon>Clostridium</taxon>
    </lineage>
</organism>
<accession>A0A0E3GQG0</accession>
<keyword evidence="3" id="KW-1185">Reference proteome</keyword>
<name>A0A0E3GQG0_CLOSL</name>
<proteinExistence type="predicted"/>
<dbReference type="STRING" id="1548.CSCA_1381"/>
<evidence type="ECO:0000313" key="3">
    <source>
        <dbReference type="Proteomes" id="UP000033115"/>
    </source>
</evidence>
<dbReference type="KEGG" id="csq:CSCA_1381"/>
<feature type="compositionally biased region" description="Basic and acidic residues" evidence="1">
    <location>
        <begin position="44"/>
        <end position="100"/>
    </location>
</feature>
<dbReference type="AlphaFoldDB" id="A0A0E3GQG0"/>
<evidence type="ECO:0000313" key="2">
    <source>
        <dbReference type="EMBL" id="AKA68506.1"/>
    </source>
</evidence>
<feature type="region of interest" description="Disordered" evidence="1">
    <location>
        <begin position="42"/>
        <end position="100"/>
    </location>
</feature>